<reference evidence="1 2" key="1">
    <citation type="journal article" date="2018" name="Nat. Genet.">
        <title>The Rosa genome provides new insights in the design of modern roses.</title>
        <authorList>
            <person name="Bendahmane M."/>
        </authorList>
    </citation>
    <scope>NUCLEOTIDE SEQUENCE [LARGE SCALE GENOMIC DNA]</scope>
    <source>
        <strain evidence="2">cv. Old Blush</strain>
    </source>
</reference>
<gene>
    <name evidence="1" type="ORF">RchiOBHm_Chr6g0284861</name>
</gene>
<organism evidence="1 2">
    <name type="scientific">Rosa chinensis</name>
    <name type="common">China rose</name>
    <dbReference type="NCBI Taxonomy" id="74649"/>
    <lineage>
        <taxon>Eukaryota</taxon>
        <taxon>Viridiplantae</taxon>
        <taxon>Streptophyta</taxon>
        <taxon>Embryophyta</taxon>
        <taxon>Tracheophyta</taxon>
        <taxon>Spermatophyta</taxon>
        <taxon>Magnoliopsida</taxon>
        <taxon>eudicotyledons</taxon>
        <taxon>Gunneridae</taxon>
        <taxon>Pentapetalae</taxon>
        <taxon>rosids</taxon>
        <taxon>fabids</taxon>
        <taxon>Rosales</taxon>
        <taxon>Rosaceae</taxon>
        <taxon>Rosoideae</taxon>
        <taxon>Rosoideae incertae sedis</taxon>
        <taxon>Rosa</taxon>
    </lineage>
</organism>
<evidence type="ECO:0000313" key="1">
    <source>
        <dbReference type="EMBL" id="PRQ25548.1"/>
    </source>
</evidence>
<accession>A0A2P6PUC8</accession>
<dbReference type="AlphaFoldDB" id="A0A2P6PUC8"/>
<evidence type="ECO:0000313" key="2">
    <source>
        <dbReference type="Proteomes" id="UP000238479"/>
    </source>
</evidence>
<sequence length="91" mass="10343">MEQGYNSRLVAQCIRFNSLVWLSSPLSTWYPLCSTREEIPIFTPTMEGHSPRMNQLGSDTNYHGPTLYAAELAREALRFLLNRGQPTSLLP</sequence>
<dbReference type="EMBL" id="PDCK01000044">
    <property type="protein sequence ID" value="PRQ25548.1"/>
    <property type="molecule type" value="Genomic_DNA"/>
</dbReference>
<protein>
    <submittedName>
        <fullName evidence="1">Uncharacterized protein</fullName>
    </submittedName>
</protein>
<comment type="caution">
    <text evidence="1">The sequence shown here is derived from an EMBL/GenBank/DDBJ whole genome shotgun (WGS) entry which is preliminary data.</text>
</comment>
<keyword evidence="2" id="KW-1185">Reference proteome</keyword>
<proteinExistence type="predicted"/>
<dbReference type="Proteomes" id="UP000238479">
    <property type="component" value="Chromosome 6"/>
</dbReference>
<dbReference type="Gramene" id="PRQ25548">
    <property type="protein sequence ID" value="PRQ25548"/>
    <property type="gene ID" value="RchiOBHm_Chr6g0284861"/>
</dbReference>
<name>A0A2P6PUC8_ROSCH</name>